<evidence type="ECO:0000256" key="5">
    <source>
        <dbReference type="ARBA" id="ARBA00023242"/>
    </source>
</evidence>
<evidence type="ECO:0000256" key="3">
    <source>
        <dbReference type="ARBA" id="ARBA00023125"/>
    </source>
</evidence>
<reference evidence="7 8" key="1">
    <citation type="journal article" date="2018" name="Science">
        <title>The opium poppy genome and morphinan production.</title>
        <authorList>
            <person name="Guo L."/>
            <person name="Winzer T."/>
            <person name="Yang X."/>
            <person name="Li Y."/>
            <person name="Ning Z."/>
            <person name="He Z."/>
            <person name="Teodor R."/>
            <person name="Lu Y."/>
            <person name="Bowser T.A."/>
            <person name="Graham I.A."/>
            <person name="Ye K."/>
        </authorList>
    </citation>
    <scope>NUCLEOTIDE SEQUENCE [LARGE SCALE GENOMIC DNA]</scope>
    <source>
        <strain evidence="8">cv. HN1</strain>
        <tissue evidence="7">Leaves</tissue>
    </source>
</reference>
<dbReference type="GO" id="GO:0005634">
    <property type="term" value="C:nucleus"/>
    <property type="evidence" value="ECO:0007669"/>
    <property type="project" value="UniProtKB-SubCell"/>
</dbReference>
<keyword evidence="5" id="KW-0539">Nucleus</keyword>
<dbReference type="GO" id="GO:0003677">
    <property type="term" value="F:DNA binding"/>
    <property type="evidence" value="ECO:0007669"/>
    <property type="project" value="UniProtKB-KW"/>
</dbReference>
<dbReference type="InterPro" id="IPR015300">
    <property type="entry name" value="DNA-bd_pseudobarrel_sf"/>
</dbReference>
<dbReference type="Gramene" id="RZC56030">
    <property type="protein sequence ID" value="RZC56030"/>
    <property type="gene ID" value="C5167_014883"/>
</dbReference>
<keyword evidence="8" id="KW-1185">Reference proteome</keyword>
<name>A0A4Y7J7K2_PAPSO</name>
<accession>A0A4Y7J7K2</accession>
<dbReference type="EMBL" id="CM010717">
    <property type="protein sequence ID" value="RZC56030.1"/>
    <property type="molecule type" value="Genomic_DNA"/>
</dbReference>
<gene>
    <name evidence="7" type="ORF">C5167_014883</name>
</gene>
<evidence type="ECO:0000259" key="6">
    <source>
        <dbReference type="PROSITE" id="PS50863"/>
    </source>
</evidence>
<dbReference type="InterPro" id="IPR044800">
    <property type="entry name" value="LEC2-like"/>
</dbReference>
<comment type="subcellular location">
    <subcellularLocation>
        <location evidence="1">Nucleus</location>
    </subcellularLocation>
</comment>
<dbReference type="Gene3D" id="2.40.330.10">
    <property type="entry name" value="DNA-binding pseudobarrel domain"/>
    <property type="match status" value="1"/>
</dbReference>
<dbReference type="SUPFAM" id="SSF101936">
    <property type="entry name" value="DNA-binding pseudobarrel domain"/>
    <property type="match status" value="1"/>
</dbReference>
<evidence type="ECO:0000256" key="4">
    <source>
        <dbReference type="ARBA" id="ARBA00023163"/>
    </source>
</evidence>
<dbReference type="Proteomes" id="UP000316621">
    <property type="component" value="Chromosome 3"/>
</dbReference>
<organism evidence="7 8">
    <name type="scientific">Papaver somniferum</name>
    <name type="common">Opium poppy</name>
    <dbReference type="NCBI Taxonomy" id="3469"/>
    <lineage>
        <taxon>Eukaryota</taxon>
        <taxon>Viridiplantae</taxon>
        <taxon>Streptophyta</taxon>
        <taxon>Embryophyta</taxon>
        <taxon>Tracheophyta</taxon>
        <taxon>Spermatophyta</taxon>
        <taxon>Magnoliopsida</taxon>
        <taxon>Ranunculales</taxon>
        <taxon>Papaveraceae</taxon>
        <taxon>Papaveroideae</taxon>
        <taxon>Papaver</taxon>
    </lineage>
</organism>
<dbReference type="AlphaFoldDB" id="A0A4Y7J7K2"/>
<dbReference type="OMA" id="YEFANSC"/>
<evidence type="ECO:0000256" key="2">
    <source>
        <dbReference type="ARBA" id="ARBA00023015"/>
    </source>
</evidence>
<dbReference type="CDD" id="cd10017">
    <property type="entry name" value="B3_DNA"/>
    <property type="match status" value="1"/>
</dbReference>
<dbReference type="InterPro" id="IPR003340">
    <property type="entry name" value="B3_DNA-bd"/>
</dbReference>
<protein>
    <recommendedName>
        <fullName evidence="6">TF-B3 domain-containing protein</fullName>
    </recommendedName>
</protein>
<evidence type="ECO:0000256" key="1">
    <source>
        <dbReference type="ARBA" id="ARBA00004123"/>
    </source>
</evidence>
<evidence type="ECO:0000313" key="7">
    <source>
        <dbReference type="EMBL" id="RZC56030.1"/>
    </source>
</evidence>
<sequence>MLKDGSYQTKLYEFANSCSPGLSLSLGSAAAMDGDVKYQQLFRKALTPSDVEKLNRLVIPKRFAEKYFPEVSKEEKVPGLIDAIQLSFFDREMESWNFRYCYWRSSQSYVFTKGWIRFVKEKKLKATDVVTFYKCECQNGAQKAFYMIDVASSVAPESNGGGFAGGFDTDAGNRLDLQLCLGQITVTESGSSDRTIKLRQQKEVAPPQPEEVQKKAVRLFGVNIS</sequence>
<keyword evidence="3" id="KW-0238">DNA-binding</keyword>
<evidence type="ECO:0000313" key="8">
    <source>
        <dbReference type="Proteomes" id="UP000316621"/>
    </source>
</evidence>
<dbReference type="PROSITE" id="PS50863">
    <property type="entry name" value="B3"/>
    <property type="match status" value="1"/>
</dbReference>
<dbReference type="PANTHER" id="PTHR31140:SF58">
    <property type="entry name" value="DNA-BINDING PROTEIN RAV1"/>
    <property type="match status" value="1"/>
</dbReference>
<feature type="domain" description="TF-B3" evidence="6">
    <location>
        <begin position="42"/>
        <end position="152"/>
    </location>
</feature>
<proteinExistence type="predicted"/>
<keyword evidence="2" id="KW-0805">Transcription regulation</keyword>
<dbReference type="SMART" id="SM01019">
    <property type="entry name" value="B3"/>
    <property type="match status" value="1"/>
</dbReference>
<dbReference type="Pfam" id="PF02362">
    <property type="entry name" value="B3"/>
    <property type="match status" value="1"/>
</dbReference>
<dbReference type="GO" id="GO:0003700">
    <property type="term" value="F:DNA-binding transcription factor activity"/>
    <property type="evidence" value="ECO:0007669"/>
    <property type="project" value="InterPro"/>
</dbReference>
<dbReference type="PANTHER" id="PTHR31140">
    <property type="entry name" value="B3 DOMAIN-CONTAINING TRANSCRIPTION FACTOR ABI3"/>
    <property type="match status" value="1"/>
</dbReference>
<keyword evidence="4" id="KW-0804">Transcription</keyword>